<evidence type="ECO:0000259" key="8">
    <source>
        <dbReference type="PROSITE" id="PS52012"/>
    </source>
</evidence>
<feature type="signal peptide" evidence="7">
    <location>
        <begin position="1"/>
        <end position="22"/>
    </location>
</feature>
<feature type="compositionally biased region" description="Low complexity" evidence="6">
    <location>
        <begin position="87"/>
        <end position="158"/>
    </location>
</feature>
<dbReference type="AlphaFoldDB" id="A0A642V2X6"/>
<dbReference type="SMART" id="SM00747">
    <property type="entry name" value="CFEM"/>
    <property type="match status" value="1"/>
</dbReference>
<evidence type="ECO:0000256" key="3">
    <source>
        <dbReference type="ARBA" id="ARBA00022729"/>
    </source>
</evidence>
<keyword evidence="2" id="KW-0964">Secreted</keyword>
<protein>
    <recommendedName>
        <fullName evidence="8">CFEM domain-containing protein</fullName>
    </recommendedName>
</protein>
<dbReference type="EMBL" id="SWFT01000019">
    <property type="protein sequence ID" value="KAA8907696.1"/>
    <property type="molecule type" value="Genomic_DNA"/>
</dbReference>
<evidence type="ECO:0000256" key="4">
    <source>
        <dbReference type="ARBA" id="ARBA00023157"/>
    </source>
</evidence>
<feature type="chain" id="PRO_5024988216" description="CFEM domain-containing protein" evidence="7">
    <location>
        <begin position="23"/>
        <end position="241"/>
    </location>
</feature>
<dbReference type="RefSeq" id="XP_034014702.1">
    <property type="nucleotide sequence ID" value="XM_034156635.1"/>
</dbReference>
<keyword evidence="5" id="KW-0349">Heme</keyword>
<evidence type="ECO:0000256" key="6">
    <source>
        <dbReference type="SAM" id="MobiDB-lite"/>
    </source>
</evidence>
<keyword evidence="4" id="KW-1015">Disulfide bond</keyword>
<evidence type="ECO:0000256" key="5">
    <source>
        <dbReference type="PROSITE-ProRule" id="PRU01356"/>
    </source>
</evidence>
<dbReference type="OMA" id="ICPNDNA"/>
<accession>A0A642V2X6</accession>
<feature type="compositionally biased region" description="Polar residues" evidence="6">
    <location>
        <begin position="185"/>
        <end position="210"/>
    </location>
</feature>
<evidence type="ECO:0000313" key="10">
    <source>
        <dbReference type="Proteomes" id="UP000449547"/>
    </source>
</evidence>
<keyword evidence="5" id="KW-0479">Metal-binding</keyword>
<comment type="caution">
    <text evidence="9">The sequence shown here is derived from an EMBL/GenBank/DDBJ whole genome shotgun (WGS) entry which is preliminary data.</text>
</comment>
<dbReference type="Pfam" id="PF05730">
    <property type="entry name" value="CFEM"/>
    <property type="match status" value="1"/>
</dbReference>
<dbReference type="GO" id="GO:0005576">
    <property type="term" value="C:extracellular region"/>
    <property type="evidence" value="ECO:0007669"/>
    <property type="project" value="UniProtKB-SubCell"/>
</dbReference>
<comment type="caution">
    <text evidence="5">Lacks conserved residue(s) required for the propagation of feature annotation.</text>
</comment>
<proteinExistence type="predicted"/>
<dbReference type="GO" id="GO:0046872">
    <property type="term" value="F:metal ion binding"/>
    <property type="evidence" value="ECO:0007669"/>
    <property type="project" value="UniProtKB-UniRule"/>
</dbReference>
<dbReference type="InterPro" id="IPR008427">
    <property type="entry name" value="Extracellular_membr_CFEM_dom"/>
</dbReference>
<reference evidence="9 10" key="1">
    <citation type="submission" date="2019-07" db="EMBL/GenBank/DDBJ databases">
        <title>Genome assembly of two rare yeast pathogens: Diutina rugosa and Trichomonascus ciferrii.</title>
        <authorList>
            <person name="Mixao V."/>
            <person name="Saus E."/>
            <person name="Hansen A."/>
            <person name="Lass-Flor C."/>
            <person name="Gabaldon T."/>
        </authorList>
    </citation>
    <scope>NUCLEOTIDE SEQUENCE [LARGE SCALE GENOMIC DNA]</scope>
    <source>
        <strain evidence="9 10">CBS 613</strain>
    </source>
</reference>
<keyword evidence="3 7" id="KW-0732">Signal</keyword>
<feature type="region of interest" description="Disordered" evidence="6">
    <location>
        <begin position="81"/>
        <end position="213"/>
    </location>
</feature>
<dbReference type="Proteomes" id="UP000449547">
    <property type="component" value="Unassembled WGS sequence"/>
</dbReference>
<evidence type="ECO:0000256" key="7">
    <source>
        <dbReference type="SAM" id="SignalP"/>
    </source>
</evidence>
<dbReference type="VEuPathDB" id="FungiDB:DIURU_000383"/>
<keyword evidence="10" id="KW-1185">Reference proteome</keyword>
<comment type="subcellular location">
    <subcellularLocation>
        <location evidence="1">Secreted</location>
    </subcellularLocation>
</comment>
<gene>
    <name evidence="9" type="ORF">DIURU_000383</name>
</gene>
<keyword evidence="5" id="KW-0408">Iron</keyword>
<feature type="compositionally biased region" description="Basic and acidic residues" evidence="6">
    <location>
        <begin position="172"/>
        <end position="181"/>
    </location>
</feature>
<dbReference type="OrthoDB" id="4095829at2759"/>
<evidence type="ECO:0000313" key="9">
    <source>
        <dbReference type="EMBL" id="KAA8907696.1"/>
    </source>
</evidence>
<evidence type="ECO:0000256" key="2">
    <source>
        <dbReference type="ARBA" id="ARBA00022525"/>
    </source>
</evidence>
<evidence type="ECO:0000256" key="1">
    <source>
        <dbReference type="ARBA" id="ARBA00004613"/>
    </source>
</evidence>
<feature type="domain" description="CFEM" evidence="8">
    <location>
        <begin position="1"/>
        <end position="110"/>
    </location>
</feature>
<name>A0A642V2X6_DIURU</name>
<sequence length="241" mass="23629">MAGLLKISVLTALAASITSVVATPPACLLACVAQVQKQSDCSGLNDLKCICSSEQSAIKSCLDKQCPNGDADAAKKQLGSTCNGIDESSSSSSSSSASESASESTSESSSASASQSASAEHSASAEPTESSSAEPTSASTQGSAQGSAEPTSASTEASQEGQQGGVVTETIPCEKCHESSHEAAPTTQESQSAVPTTQQTQHAEPSSEQSVAAVPTVSIEGGAAKVGAAGAAMVIAGLALL</sequence>
<feature type="binding site" description="axial binding residue" evidence="5">
    <location>
        <position position="46"/>
    </location>
    <ligand>
        <name>heme</name>
        <dbReference type="ChEBI" id="CHEBI:30413"/>
    </ligand>
    <ligandPart>
        <name>Fe</name>
        <dbReference type="ChEBI" id="CHEBI:18248"/>
    </ligandPart>
</feature>
<dbReference type="PROSITE" id="PS52012">
    <property type="entry name" value="CFEM"/>
    <property type="match status" value="1"/>
</dbReference>
<dbReference type="GeneID" id="54779036"/>
<organism evidence="9 10">
    <name type="scientific">Diutina rugosa</name>
    <name type="common">Yeast</name>
    <name type="synonym">Candida rugosa</name>
    <dbReference type="NCBI Taxonomy" id="5481"/>
    <lineage>
        <taxon>Eukaryota</taxon>
        <taxon>Fungi</taxon>
        <taxon>Dikarya</taxon>
        <taxon>Ascomycota</taxon>
        <taxon>Saccharomycotina</taxon>
        <taxon>Pichiomycetes</taxon>
        <taxon>Debaryomycetaceae</taxon>
        <taxon>Diutina</taxon>
    </lineage>
</organism>